<dbReference type="SUPFAM" id="SSF53822">
    <property type="entry name" value="Periplasmic binding protein-like I"/>
    <property type="match status" value="1"/>
</dbReference>
<dbReference type="Pfam" id="PF13458">
    <property type="entry name" value="Peripla_BP_6"/>
    <property type="match status" value="1"/>
</dbReference>
<proteinExistence type="inferred from homology"/>
<dbReference type="PANTHER" id="PTHR30483:SF6">
    <property type="entry name" value="PERIPLASMIC BINDING PROTEIN OF ABC TRANSPORTER FOR NATURAL AMINO ACIDS"/>
    <property type="match status" value="1"/>
</dbReference>
<feature type="domain" description="Leucine-binding protein" evidence="4">
    <location>
        <begin position="41"/>
        <end position="388"/>
    </location>
</feature>
<comment type="similarity">
    <text evidence="1">Belongs to the leucine-binding protein family.</text>
</comment>
<organism evidence="5 6">
    <name type="scientific">Neomoorella thermoacetica</name>
    <name type="common">Clostridium thermoaceticum</name>
    <dbReference type="NCBI Taxonomy" id="1525"/>
    <lineage>
        <taxon>Bacteria</taxon>
        <taxon>Bacillati</taxon>
        <taxon>Bacillota</taxon>
        <taxon>Clostridia</taxon>
        <taxon>Neomoorellales</taxon>
        <taxon>Neomoorellaceae</taxon>
        <taxon>Neomoorella</taxon>
    </lineage>
</organism>
<protein>
    <recommendedName>
        <fullName evidence="4">Leucine-binding protein domain-containing protein</fullName>
    </recommendedName>
</protein>
<evidence type="ECO:0000313" key="6">
    <source>
        <dbReference type="Proteomes" id="UP000182811"/>
    </source>
</evidence>
<dbReference type="Proteomes" id="UP000182811">
    <property type="component" value="Unassembled WGS sequence"/>
</dbReference>
<dbReference type="InterPro" id="IPR028081">
    <property type="entry name" value="Leu-bd"/>
</dbReference>
<sequence length="399" mass="42435">MKKKLLIGALVGFLTLSVSLTGCGNKEASSSSSGGGSQGDTIKIGALFNLTGDQSSLDTPALNGAKLAVKEINAKGGVLGKMIELDVQDGKTDQTTCTNAISQMINVDKVVAVTGLSDSNYALAAGPIAQNAKIPFLTSGATLPTLPDQVGDYFFLCPFGDNVQAYAGAEFAYNDLHAKKAYILTDKAMDYTVTLSKYFKERFTKLAGPDSIVLEDSYQTSDVDFKAQITRLKALSTKPDVLYVAADPSKCGVIAKQMRDAGVTTPILGGDGYDTPLLIGLGGKEGSKNVYFTTHASMDNPDPVVQNFIKAYQEEYKKDPENAFAMLGYDAIYLLADAIKRANSTDPTAIRDALAKTTDFKGVTGSIAYKDGQRVPTKSVTILTVKDGKFAFVKEVIPQ</sequence>
<dbReference type="CDD" id="cd06347">
    <property type="entry name" value="PBP1_ABC_LivK_ligand_binding-like"/>
    <property type="match status" value="1"/>
</dbReference>
<feature type="signal peptide" evidence="3">
    <location>
        <begin position="1"/>
        <end position="20"/>
    </location>
</feature>
<evidence type="ECO:0000256" key="2">
    <source>
        <dbReference type="ARBA" id="ARBA00022729"/>
    </source>
</evidence>
<dbReference type="EMBL" id="MDDC01000029">
    <property type="protein sequence ID" value="OIQ54613.1"/>
    <property type="molecule type" value="Genomic_DNA"/>
</dbReference>
<dbReference type="AlphaFoldDB" id="A0A1J5NRY3"/>
<evidence type="ECO:0000259" key="4">
    <source>
        <dbReference type="Pfam" id="PF13458"/>
    </source>
</evidence>
<accession>A0A1J5NRY3</accession>
<feature type="chain" id="PRO_5039145142" description="Leucine-binding protein domain-containing protein" evidence="3">
    <location>
        <begin position="21"/>
        <end position="399"/>
    </location>
</feature>
<evidence type="ECO:0000256" key="3">
    <source>
        <dbReference type="SAM" id="SignalP"/>
    </source>
</evidence>
<dbReference type="PROSITE" id="PS51257">
    <property type="entry name" value="PROKAR_LIPOPROTEIN"/>
    <property type="match status" value="1"/>
</dbReference>
<dbReference type="Gene3D" id="3.40.50.2300">
    <property type="match status" value="2"/>
</dbReference>
<evidence type="ECO:0000256" key="1">
    <source>
        <dbReference type="ARBA" id="ARBA00010062"/>
    </source>
</evidence>
<dbReference type="OrthoDB" id="9783240at2"/>
<dbReference type="InterPro" id="IPR051010">
    <property type="entry name" value="BCAA_transport"/>
</dbReference>
<evidence type="ECO:0000313" key="5">
    <source>
        <dbReference type="EMBL" id="OIQ54613.1"/>
    </source>
</evidence>
<dbReference type="InterPro" id="IPR028082">
    <property type="entry name" value="Peripla_BP_I"/>
</dbReference>
<gene>
    <name evidence="5" type="ORF">MOTE_24550</name>
</gene>
<reference evidence="5 6" key="1">
    <citation type="submission" date="2016-08" db="EMBL/GenBank/DDBJ databases">
        <title>Genome-based comparison of Moorella thermoacetic strains.</title>
        <authorList>
            <person name="Poehlein A."/>
            <person name="Bengelsdorf F.R."/>
            <person name="Esser C."/>
            <person name="Duerre P."/>
            <person name="Daniel R."/>
        </authorList>
    </citation>
    <scope>NUCLEOTIDE SEQUENCE [LARGE SCALE GENOMIC DNA]</scope>
    <source>
        <strain evidence="5 6">DSM 21394</strain>
    </source>
</reference>
<name>A0A1J5NRY3_NEOTH</name>
<dbReference type="PANTHER" id="PTHR30483">
    <property type="entry name" value="LEUCINE-SPECIFIC-BINDING PROTEIN"/>
    <property type="match status" value="1"/>
</dbReference>
<keyword evidence="2 3" id="KW-0732">Signal</keyword>
<comment type="caution">
    <text evidence="5">The sequence shown here is derived from an EMBL/GenBank/DDBJ whole genome shotgun (WGS) entry which is preliminary data.</text>
</comment>